<protein>
    <submittedName>
        <fullName evidence="1">Uncharacterized protein</fullName>
    </submittedName>
</protein>
<organism evidence="1 2">
    <name type="scientific">Pluteus cervinus</name>
    <dbReference type="NCBI Taxonomy" id="181527"/>
    <lineage>
        <taxon>Eukaryota</taxon>
        <taxon>Fungi</taxon>
        <taxon>Dikarya</taxon>
        <taxon>Basidiomycota</taxon>
        <taxon>Agaricomycotina</taxon>
        <taxon>Agaricomycetes</taxon>
        <taxon>Agaricomycetidae</taxon>
        <taxon>Agaricales</taxon>
        <taxon>Pluteineae</taxon>
        <taxon>Pluteaceae</taxon>
        <taxon>Pluteus</taxon>
    </lineage>
</organism>
<dbReference type="EMBL" id="ML208344">
    <property type="protein sequence ID" value="TFK68768.1"/>
    <property type="molecule type" value="Genomic_DNA"/>
</dbReference>
<name>A0ACD3AS37_9AGAR</name>
<reference evidence="1 2" key="1">
    <citation type="journal article" date="2019" name="Nat. Ecol. Evol.">
        <title>Megaphylogeny resolves global patterns of mushroom evolution.</title>
        <authorList>
            <person name="Varga T."/>
            <person name="Krizsan K."/>
            <person name="Foldi C."/>
            <person name="Dima B."/>
            <person name="Sanchez-Garcia M."/>
            <person name="Sanchez-Ramirez S."/>
            <person name="Szollosi G.J."/>
            <person name="Szarkandi J.G."/>
            <person name="Papp V."/>
            <person name="Albert L."/>
            <person name="Andreopoulos W."/>
            <person name="Angelini C."/>
            <person name="Antonin V."/>
            <person name="Barry K.W."/>
            <person name="Bougher N.L."/>
            <person name="Buchanan P."/>
            <person name="Buyck B."/>
            <person name="Bense V."/>
            <person name="Catcheside P."/>
            <person name="Chovatia M."/>
            <person name="Cooper J."/>
            <person name="Damon W."/>
            <person name="Desjardin D."/>
            <person name="Finy P."/>
            <person name="Geml J."/>
            <person name="Haridas S."/>
            <person name="Hughes K."/>
            <person name="Justo A."/>
            <person name="Karasinski D."/>
            <person name="Kautmanova I."/>
            <person name="Kiss B."/>
            <person name="Kocsube S."/>
            <person name="Kotiranta H."/>
            <person name="LaButti K.M."/>
            <person name="Lechner B.E."/>
            <person name="Liimatainen K."/>
            <person name="Lipzen A."/>
            <person name="Lukacs Z."/>
            <person name="Mihaltcheva S."/>
            <person name="Morgado L.N."/>
            <person name="Niskanen T."/>
            <person name="Noordeloos M.E."/>
            <person name="Ohm R.A."/>
            <person name="Ortiz-Santana B."/>
            <person name="Ovrebo C."/>
            <person name="Racz N."/>
            <person name="Riley R."/>
            <person name="Savchenko A."/>
            <person name="Shiryaev A."/>
            <person name="Soop K."/>
            <person name="Spirin V."/>
            <person name="Szebenyi C."/>
            <person name="Tomsovsky M."/>
            <person name="Tulloss R.E."/>
            <person name="Uehling J."/>
            <person name="Grigoriev I.V."/>
            <person name="Vagvolgyi C."/>
            <person name="Papp T."/>
            <person name="Martin F.M."/>
            <person name="Miettinen O."/>
            <person name="Hibbett D.S."/>
            <person name="Nagy L.G."/>
        </authorList>
    </citation>
    <scope>NUCLEOTIDE SEQUENCE [LARGE SCALE GENOMIC DNA]</scope>
    <source>
        <strain evidence="1 2">NL-1719</strain>
    </source>
</reference>
<sequence length="245" mass="26420">MSKNIILVDGHGKIALRLTRLLAPTHSVTSVIQDKEHEAEVKAAGGAPVHLILATASVSDLTKVFEGKDIVYLLAGCGHKGTEEENKVAYREVPIKVYDAIEAVTGAKPRLIHLSGVDVRDTTKPVPAHYGAADIKMSDQLWKEWIPFYMKYKYEGDTNLNGRTAFKWTALRAAGFADKEGTGKVSVGRTPIAAMISRDDVAKALVALLGREDANGLALDIIEGETPLDEALDAAIKKGETDFLG</sequence>
<gene>
    <name evidence="1" type="ORF">BDN72DRAFT_878805</name>
</gene>
<evidence type="ECO:0000313" key="1">
    <source>
        <dbReference type="EMBL" id="TFK68768.1"/>
    </source>
</evidence>
<keyword evidence="2" id="KW-1185">Reference proteome</keyword>
<dbReference type="Proteomes" id="UP000308600">
    <property type="component" value="Unassembled WGS sequence"/>
</dbReference>
<evidence type="ECO:0000313" key="2">
    <source>
        <dbReference type="Proteomes" id="UP000308600"/>
    </source>
</evidence>
<proteinExistence type="predicted"/>
<accession>A0ACD3AS37</accession>